<dbReference type="AlphaFoldDB" id="A0A218ZH16"/>
<accession>A0A218ZH16</accession>
<dbReference type="InParanoid" id="A0A218ZH16"/>
<gene>
    <name evidence="2" type="ORF">B2J93_3073</name>
</gene>
<proteinExistence type="predicted"/>
<name>A0A218ZH16_9HELO</name>
<keyword evidence="3" id="KW-1185">Reference proteome</keyword>
<dbReference type="InterPro" id="IPR021122">
    <property type="entry name" value="RNA_ligase_dom_REL/Rnl2"/>
</dbReference>
<dbReference type="Proteomes" id="UP000242519">
    <property type="component" value="Unassembled WGS sequence"/>
</dbReference>
<sequence length="416" mass="46081">MASSTKTKGKGKNIALPIQKIPTSVPASFITSLPIGYKPTTIFPKITGHVKDIESRYRVDNRKPGRDRAINILRENVAREIEFVGTVKLHGTHMDIVINSNNTIRLQSRNRGALDEASDQTDFAVAMFQQEQRILSLKKAILARWAQIYTGGCAPVEAQVVIAGEWVGPGIQKNVALASLPAKYFVIISISVNRTWVDDQLFADIEDPVAGILHIARGGFFRQTLDVAKKEDVCADEMMVPTMEVVARCPFAAIFNVEGKGEGIVWKAAHPLGKDPRFWFKTKGAEFAVTNTRALPNPVSALQDSTPADQKIATRLFAHATVTSARLVQGYQALSLEHQLTHSAATRNAFCQWIHDDIWAEEKLHMVECGVDEGYLKECVRWVAEEWFGKCLLEEERGLVKGEYGDGKRLGAGAWL</sequence>
<dbReference type="Pfam" id="PF09414">
    <property type="entry name" value="RNA_ligase"/>
    <property type="match status" value="1"/>
</dbReference>
<dbReference type="SUPFAM" id="SSF56091">
    <property type="entry name" value="DNA ligase/mRNA capping enzyme, catalytic domain"/>
    <property type="match status" value="1"/>
</dbReference>
<feature type="domain" description="RNA ligase" evidence="1">
    <location>
        <begin position="82"/>
        <end position="282"/>
    </location>
</feature>
<reference evidence="2 3" key="1">
    <citation type="submission" date="2017-04" db="EMBL/GenBank/DDBJ databases">
        <title>Draft genome sequence of Marssonina coronaria NL1: causal agent of apple blotch.</title>
        <authorList>
            <person name="Cheng Q."/>
        </authorList>
    </citation>
    <scope>NUCLEOTIDE SEQUENCE [LARGE SCALE GENOMIC DNA]</scope>
    <source>
        <strain evidence="2 3">NL1</strain>
    </source>
</reference>
<comment type="caution">
    <text evidence="2">The sequence shown here is derived from an EMBL/GenBank/DDBJ whole genome shotgun (WGS) entry which is preliminary data.</text>
</comment>
<evidence type="ECO:0000313" key="2">
    <source>
        <dbReference type="EMBL" id="OWP07327.1"/>
    </source>
</evidence>
<organism evidence="2 3">
    <name type="scientific">Diplocarpon coronariae</name>
    <dbReference type="NCBI Taxonomy" id="2795749"/>
    <lineage>
        <taxon>Eukaryota</taxon>
        <taxon>Fungi</taxon>
        <taxon>Dikarya</taxon>
        <taxon>Ascomycota</taxon>
        <taxon>Pezizomycotina</taxon>
        <taxon>Leotiomycetes</taxon>
        <taxon>Helotiales</taxon>
        <taxon>Drepanopezizaceae</taxon>
        <taxon>Diplocarpon</taxon>
    </lineage>
</organism>
<protein>
    <recommendedName>
        <fullName evidence="1">RNA ligase domain-containing protein</fullName>
    </recommendedName>
</protein>
<dbReference type="OrthoDB" id="10005335at2759"/>
<dbReference type="Gene3D" id="3.30.470.30">
    <property type="entry name" value="DNA ligase/mRNA capping enzyme"/>
    <property type="match status" value="1"/>
</dbReference>
<dbReference type="Gene3D" id="3.30.1490.70">
    <property type="match status" value="1"/>
</dbReference>
<evidence type="ECO:0000259" key="1">
    <source>
        <dbReference type="Pfam" id="PF09414"/>
    </source>
</evidence>
<evidence type="ECO:0000313" key="3">
    <source>
        <dbReference type="Proteomes" id="UP000242519"/>
    </source>
</evidence>
<dbReference type="EMBL" id="MZNU01000009">
    <property type="protein sequence ID" value="OWP07327.1"/>
    <property type="molecule type" value="Genomic_DNA"/>
</dbReference>